<organism evidence="2 3">
    <name type="scientific">Aspergillus puulaauensis</name>
    <dbReference type="NCBI Taxonomy" id="1220207"/>
    <lineage>
        <taxon>Eukaryota</taxon>
        <taxon>Fungi</taxon>
        <taxon>Dikarya</taxon>
        <taxon>Ascomycota</taxon>
        <taxon>Pezizomycotina</taxon>
        <taxon>Eurotiomycetes</taxon>
        <taxon>Eurotiomycetidae</taxon>
        <taxon>Eurotiales</taxon>
        <taxon>Aspergillaceae</taxon>
        <taxon>Aspergillus</taxon>
    </lineage>
</organism>
<evidence type="ECO:0000313" key="3">
    <source>
        <dbReference type="Proteomes" id="UP000654913"/>
    </source>
</evidence>
<protein>
    <submittedName>
        <fullName evidence="2">Uncharacterized protein</fullName>
    </submittedName>
</protein>
<dbReference type="GeneID" id="64977890"/>
<dbReference type="AlphaFoldDB" id="A0A7R8ASG2"/>
<feature type="compositionally biased region" description="Basic and acidic residues" evidence="1">
    <location>
        <begin position="419"/>
        <end position="428"/>
    </location>
</feature>
<feature type="compositionally biased region" description="Low complexity" evidence="1">
    <location>
        <begin position="400"/>
        <end position="411"/>
    </location>
</feature>
<keyword evidence="3" id="KW-1185">Reference proteome</keyword>
<dbReference type="OrthoDB" id="3515175at2759"/>
<reference evidence="2" key="1">
    <citation type="submission" date="2021-01" db="EMBL/GenBank/DDBJ databases">
        <authorList>
            <consortium name="Aspergillus puulaauensis MK2 genome sequencing consortium"/>
            <person name="Kazuki M."/>
            <person name="Futagami T."/>
        </authorList>
    </citation>
    <scope>NUCLEOTIDE SEQUENCE</scope>
    <source>
        <strain evidence="2">MK2</strain>
    </source>
</reference>
<evidence type="ECO:0000313" key="2">
    <source>
        <dbReference type="EMBL" id="BCS27893.1"/>
    </source>
</evidence>
<dbReference type="KEGG" id="apuu:APUU_60941A"/>
<dbReference type="EMBL" id="AP024448">
    <property type="protein sequence ID" value="BCS27893.1"/>
    <property type="molecule type" value="Genomic_DNA"/>
</dbReference>
<reference evidence="2" key="2">
    <citation type="submission" date="2021-02" db="EMBL/GenBank/DDBJ databases">
        <title>Aspergillus puulaauensis MK2 genome sequence.</title>
        <authorList>
            <person name="Futagami T."/>
            <person name="Mori K."/>
            <person name="Kadooka C."/>
            <person name="Tanaka T."/>
        </authorList>
    </citation>
    <scope>NUCLEOTIDE SEQUENCE</scope>
    <source>
        <strain evidence="2">MK2</strain>
    </source>
</reference>
<gene>
    <name evidence="2" type="ORF">APUU_60941A</name>
</gene>
<feature type="region of interest" description="Disordered" evidence="1">
    <location>
        <begin position="398"/>
        <end position="466"/>
    </location>
</feature>
<dbReference type="Proteomes" id="UP000654913">
    <property type="component" value="Chromosome 6"/>
</dbReference>
<sequence>MKTSWSQVHHMLTDTLALIEILSDPANRAPLEAERALAEDWYHRQSPHEPPDSCAAHRARHRAAPFRAVEQALGASPTTTPAAVADIQFQPLSTVFRADCTEYGLVVLDISDLDSGVKYSIVAFPVDYMAEVPSREKSFSWDPVEDPQPETEPDIILVSPRPRVPLSIARWAGKYYSWSGLEDHLSILRLEERPLVDAAALDYWPQELEDPARGSSKGALSRISPTDFKPSKARSTPPRSPSDMVGYTIVDEPPRDVSMSHAKDDGSTTRVSSMTISDEPPRTVPVDMDRTIDNLLVLTQEPVSPPLDNQVLAHLQTLVPFREKLRQRLEEGPDRLGLLQYFFMRIRQPTAGIAPIQQSSSVEMVGGLTDFLRETVPGTDTATWEKRVKQVEKDWASAFTRPSSPSTPSSTDFATGQERANESFRRLAEASTGISTPSTPPERDLLTGEEPVVQVEGTLHRRPRHG</sequence>
<evidence type="ECO:0000256" key="1">
    <source>
        <dbReference type="SAM" id="MobiDB-lite"/>
    </source>
</evidence>
<proteinExistence type="predicted"/>
<feature type="region of interest" description="Disordered" evidence="1">
    <location>
        <begin position="210"/>
        <end position="286"/>
    </location>
</feature>
<name>A0A7R8ASG2_9EURO</name>
<dbReference type="RefSeq" id="XP_041560079.1">
    <property type="nucleotide sequence ID" value="XM_041694228.1"/>
</dbReference>
<accession>A0A7R8ASG2</accession>